<dbReference type="AlphaFoldDB" id="A0AAU7Q924"/>
<organism evidence="1">
    <name type="scientific">Acerihabitans sp. KWT182</name>
    <dbReference type="NCBI Taxonomy" id="3157919"/>
    <lineage>
        <taxon>Bacteria</taxon>
        <taxon>Pseudomonadati</taxon>
        <taxon>Pseudomonadota</taxon>
        <taxon>Gammaproteobacteria</taxon>
        <taxon>Enterobacterales</taxon>
        <taxon>Pectobacteriaceae</taxon>
        <taxon>Acerihabitans</taxon>
    </lineage>
</organism>
<sequence>MEHWLESIADYPESIWQKKENASGHLHEIVARRQRERMLKDAVSLPQLRRTLPGNKNTDMTLWINGLFPLPLSPLKTEGEQGPDSSPLLLPARAPSRLNSPQRALSMIISAAGEILPCDEHGDMPFSTGAKITPALFHAIIRHDLEEAEKSRNATTGEGRVLKALSIMPDGYVRTQCRWPNGRIDMHFSVTLTDAEGKRRENMTAVRMFSHILPLRFNVRLKAYEIYDINHEDIPGYPVCHDAASLWRFGRITGHQYHERTAVSMAIYSHISVRLYKLLMGNLNELCKSVTDITPVNSNGIVRDGKDNDYLMMDNHYIKMIKGPGENVFFLRGDNNIQLKIRFDNKKKRFVYLPEDNSLYFSQDKPLAPELLKNAADSSLSYRQGFRSSDIAAGSLALLAEQRLAYSGLKKIIYFGLSDEEVALHPQYAPQSETLRKTLSQCETIVGELRTKPAQPALRDALYTALHITGAGAKAKCRAWSLFEDNLAKLQTLLDSHARDGYRRVWGASFATFTTALISQKSDPLKRLWFNVRFRQPNAPHNGYLAQYCHYGCKEIQLKENTAILSRSAGKERVPQEDAFVNPVYRDDFPKLMARLERGSMSVNEIDSLAGLPEATGIQHLAFLSDKMMAKRLFRSKATARIKMILTDADKFSHLLLHLHAAMNNRSCEHAYPEPVRMSLFMLAWQGL</sequence>
<reference evidence="1" key="1">
    <citation type="submission" date="2024-06" db="EMBL/GenBank/DDBJ databases">
        <authorList>
            <person name="Coelho C."/>
            <person name="Bento M."/>
            <person name="Garcia E."/>
            <person name="Camelo A."/>
            <person name="Brandao I."/>
            <person name="Espirito Santo C."/>
            <person name="Trovao J."/>
            <person name="Verissimo A."/>
            <person name="Costa J."/>
            <person name="Tiago I."/>
        </authorList>
    </citation>
    <scope>NUCLEOTIDE SEQUENCE</scope>
    <source>
        <strain evidence="1">KWT182</strain>
    </source>
</reference>
<accession>A0AAU7Q924</accession>
<gene>
    <name evidence="1" type="ORF">ABK905_23755</name>
</gene>
<evidence type="ECO:0000313" key="1">
    <source>
        <dbReference type="EMBL" id="XBS69401.1"/>
    </source>
</evidence>
<name>A0AAU7Q924_9GAMM</name>
<dbReference type="EMBL" id="CP157947">
    <property type="protein sequence ID" value="XBS69401.1"/>
    <property type="molecule type" value="Genomic_DNA"/>
</dbReference>
<protein>
    <submittedName>
        <fullName evidence="1">Uncharacterized protein</fullName>
    </submittedName>
</protein>
<proteinExistence type="predicted"/>